<feature type="domain" description="Carbohydrate kinase FGGY N-terminal" evidence="4">
    <location>
        <begin position="6"/>
        <end position="244"/>
    </location>
</feature>
<comment type="similarity">
    <text evidence="1">Belongs to the FGGY kinase family.</text>
</comment>
<dbReference type="SUPFAM" id="SSF53067">
    <property type="entry name" value="Actin-like ATPase domain"/>
    <property type="match status" value="2"/>
</dbReference>
<protein>
    <submittedName>
        <fullName evidence="6">Glycerol kinase</fullName>
    </submittedName>
</protein>
<dbReference type="AlphaFoldDB" id="A0A8J3J9H7"/>
<evidence type="ECO:0000259" key="4">
    <source>
        <dbReference type="Pfam" id="PF00370"/>
    </source>
</evidence>
<organism evidence="6 7">
    <name type="scientific">Actinocatenispora rupis</name>
    <dbReference type="NCBI Taxonomy" id="519421"/>
    <lineage>
        <taxon>Bacteria</taxon>
        <taxon>Bacillati</taxon>
        <taxon>Actinomycetota</taxon>
        <taxon>Actinomycetes</taxon>
        <taxon>Micromonosporales</taxon>
        <taxon>Micromonosporaceae</taxon>
        <taxon>Actinocatenispora</taxon>
    </lineage>
</organism>
<dbReference type="Pfam" id="PF02782">
    <property type="entry name" value="FGGY_C"/>
    <property type="match status" value="1"/>
</dbReference>
<dbReference type="InterPro" id="IPR050406">
    <property type="entry name" value="FGGY_Carb_Kinase"/>
</dbReference>
<dbReference type="PANTHER" id="PTHR43095:SF2">
    <property type="entry name" value="GLUCONOKINASE"/>
    <property type="match status" value="1"/>
</dbReference>
<gene>
    <name evidence="6" type="ORF">Aru02nite_72770</name>
</gene>
<dbReference type="RefSeq" id="WP_203665061.1">
    <property type="nucleotide sequence ID" value="NZ_BAAAZM010000040.1"/>
</dbReference>
<dbReference type="GO" id="GO:0005975">
    <property type="term" value="P:carbohydrate metabolic process"/>
    <property type="evidence" value="ECO:0007669"/>
    <property type="project" value="InterPro"/>
</dbReference>
<dbReference type="InterPro" id="IPR018484">
    <property type="entry name" value="FGGY_N"/>
</dbReference>
<dbReference type="Proteomes" id="UP000612808">
    <property type="component" value="Unassembled WGS sequence"/>
</dbReference>
<dbReference type="EMBL" id="BOMB01000060">
    <property type="protein sequence ID" value="GID16388.1"/>
    <property type="molecule type" value="Genomic_DNA"/>
</dbReference>
<evidence type="ECO:0000256" key="1">
    <source>
        <dbReference type="ARBA" id="ARBA00009156"/>
    </source>
</evidence>
<dbReference type="PANTHER" id="PTHR43095">
    <property type="entry name" value="SUGAR KINASE"/>
    <property type="match status" value="1"/>
</dbReference>
<comment type="caution">
    <text evidence="6">The sequence shown here is derived from an EMBL/GenBank/DDBJ whole genome shotgun (WGS) entry which is preliminary data.</text>
</comment>
<dbReference type="PIRSF" id="PIRSF000538">
    <property type="entry name" value="GlpK"/>
    <property type="match status" value="1"/>
</dbReference>
<name>A0A8J3J9H7_9ACTN</name>
<dbReference type="GO" id="GO:0016301">
    <property type="term" value="F:kinase activity"/>
    <property type="evidence" value="ECO:0007669"/>
    <property type="project" value="UniProtKB-KW"/>
</dbReference>
<accession>A0A8J3J9H7</accession>
<evidence type="ECO:0000313" key="6">
    <source>
        <dbReference type="EMBL" id="GID16388.1"/>
    </source>
</evidence>
<evidence type="ECO:0000256" key="3">
    <source>
        <dbReference type="ARBA" id="ARBA00022777"/>
    </source>
</evidence>
<dbReference type="InterPro" id="IPR018485">
    <property type="entry name" value="FGGY_C"/>
</dbReference>
<keyword evidence="7" id="KW-1185">Reference proteome</keyword>
<reference evidence="6" key="1">
    <citation type="submission" date="2021-01" db="EMBL/GenBank/DDBJ databases">
        <title>Whole genome shotgun sequence of Actinocatenispora rupis NBRC 107355.</title>
        <authorList>
            <person name="Komaki H."/>
            <person name="Tamura T."/>
        </authorList>
    </citation>
    <scope>NUCLEOTIDE SEQUENCE</scope>
    <source>
        <strain evidence="6">NBRC 107355</strain>
    </source>
</reference>
<evidence type="ECO:0000313" key="7">
    <source>
        <dbReference type="Proteomes" id="UP000612808"/>
    </source>
</evidence>
<proteinExistence type="inferred from homology"/>
<keyword evidence="3 6" id="KW-0418">Kinase</keyword>
<dbReference type="Pfam" id="PF00370">
    <property type="entry name" value="FGGY_N"/>
    <property type="match status" value="1"/>
</dbReference>
<keyword evidence="2" id="KW-0808">Transferase</keyword>
<dbReference type="InterPro" id="IPR043129">
    <property type="entry name" value="ATPase_NBD"/>
</dbReference>
<evidence type="ECO:0000256" key="2">
    <source>
        <dbReference type="ARBA" id="ARBA00022679"/>
    </source>
</evidence>
<sequence>MTSSRILALDLGSSSVRAVVLDRDGADLAPVPGAAVREEARIRQDARGAAELDLDTYLGATVACLDELSDTGQLDGIDTVAISTQWHSLLGLDARGDPAGPCLSWMDLRPTLPAGRAPANAAAYHDRTGAWWHPFYWPVRIGWLRDAGVDARRWVGLPEYLGLRLWGEVTASVSSASGTGALDTRDCRWDAEALDLAGVTEAEVPPLAPDGWHGTLTGEYRKRWPELAAARIAPPLGDGAASALGSGCHGPNRLSVTVGTSAAVRLVTAEAPTPAPHVWRYRVDRRRAVLGVAYSGGGVLDEWVGRLVGADRAGTEEELAALAPGEHGLVCLPYHAGHRPPADDPTGAGGTLYGLRLTTTPADVTAATTEGVCHEVADGARALDPSGTATPMLGGGAVAASGWLTRRLAAALGGSARRCVDPEVGACGAAASALGVDYTPTTTDVVVPAGDVAAMRAAGVRHRALRDRLAAPLGD</sequence>
<evidence type="ECO:0000259" key="5">
    <source>
        <dbReference type="Pfam" id="PF02782"/>
    </source>
</evidence>
<dbReference type="InterPro" id="IPR000577">
    <property type="entry name" value="Carb_kinase_FGGY"/>
</dbReference>
<feature type="domain" description="Carbohydrate kinase FGGY C-terminal" evidence="5">
    <location>
        <begin position="255"/>
        <end position="433"/>
    </location>
</feature>
<dbReference type="Gene3D" id="3.30.420.40">
    <property type="match status" value="2"/>
</dbReference>